<sequence>MSGIQGIDVSKWQGTVDWSEVASSGCRYGIARAAYGSTIDTSFSQNWSGIAAAGMYRGAYQFYRNPANVSVSDQISAFKSAFGSAGYGTGELPPAIDVESNSTNDDPLTTQAEIDTYVAGIQTWLDSIEQWSGYVPMIYTTASYWSQLGNPAGFGGYPLWVANYGVATPTLPEGWTTYTFWQYSDTGTVPGVTGSCDQDVFNGNQAQLKALTKQDATVA</sequence>
<dbReference type="Gene3D" id="3.20.20.80">
    <property type="entry name" value="Glycosidases"/>
    <property type="match status" value="1"/>
</dbReference>
<evidence type="ECO:0008006" key="6">
    <source>
        <dbReference type="Google" id="ProtNLM"/>
    </source>
</evidence>
<name>W9H5C4_9PROT</name>
<dbReference type="InterPro" id="IPR002053">
    <property type="entry name" value="Glyco_hydro_25"/>
</dbReference>
<dbReference type="OrthoDB" id="9798192at2"/>
<dbReference type="GO" id="GO:0016052">
    <property type="term" value="P:carbohydrate catabolic process"/>
    <property type="evidence" value="ECO:0007669"/>
    <property type="project" value="TreeGrafter"/>
</dbReference>
<dbReference type="SUPFAM" id="SSF51445">
    <property type="entry name" value="(Trans)glycosidases"/>
    <property type="match status" value="1"/>
</dbReference>
<dbReference type="PANTHER" id="PTHR34135:SF2">
    <property type="entry name" value="LYSOZYME"/>
    <property type="match status" value="1"/>
</dbReference>
<proteinExistence type="inferred from homology"/>
<accession>W9H5C4</accession>
<organism evidence="4 5">
    <name type="scientific">Skermanella stibiiresistens SB22</name>
    <dbReference type="NCBI Taxonomy" id="1385369"/>
    <lineage>
        <taxon>Bacteria</taxon>
        <taxon>Pseudomonadati</taxon>
        <taxon>Pseudomonadota</taxon>
        <taxon>Alphaproteobacteria</taxon>
        <taxon>Rhodospirillales</taxon>
        <taxon>Azospirillaceae</taxon>
        <taxon>Skermanella</taxon>
    </lineage>
</organism>
<comment type="similarity">
    <text evidence="1">Belongs to the glycosyl hydrolase 25 family.</text>
</comment>
<dbReference type="GO" id="GO:0003796">
    <property type="term" value="F:lysozyme activity"/>
    <property type="evidence" value="ECO:0007669"/>
    <property type="project" value="InterPro"/>
</dbReference>
<evidence type="ECO:0000256" key="3">
    <source>
        <dbReference type="ARBA" id="ARBA00023295"/>
    </source>
</evidence>
<comment type="caution">
    <text evidence="4">The sequence shown here is derived from an EMBL/GenBank/DDBJ whole genome shotgun (WGS) entry which is preliminary data.</text>
</comment>
<dbReference type="RefSeq" id="WP_051512402.1">
    <property type="nucleotide sequence ID" value="NZ_AVFL01000010.1"/>
</dbReference>
<evidence type="ECO:0000256" key="2">
    <source>
        <dbReference type="ARBA" id="ARBA00022801"/>
    </source>
</evidence>
<dbReference type="AlphaFoldDB" id="W9H5C4"/>
<reference evidence="4 5" key="1">
    <citation type="submission" date="2013-08" db="EMBL/GenBank/DDBJ databases">
        <title>The genome sequence of Skermanella stibiiresistens.</title>
        <authorList>
            <person name="Zhu W."/>
            <person name="Wang G."/>
        </authorList>
    </citation>
    <scope>NUCLEOTIDE SEQUENCE [LARGE SCALE GENOMIC DNA]</scope>
    <source>
        <strain evidence="4 5">SB22</strain>
    </source>
</reference>
<protein>
    <recommendedName>
        <fullName evidence="6">Glycoside hydrolase</fullName>
    </recommendedName>
</protein>
<dbReference type="EMBL" id="AVFL01000010">
    <property type="protein sequence ID" value="EWY39902.1"/>
    <property type="molecule type" value="Genomic_DNA"/>
</dbReference>
<evidence type="ECO:0000256" key="1">
    <source>
        <dbReference type="ARBA" id="ARBA00010646"/>
    </source>
</evidence>
<dbReference type="GO" id="GO:0016998">
    <property type="term" value="P:cell wall macromolecule catabolic process"/>
    <property type="evidence" value="ECO:0007669"/>
    <property type="project" value="InterPro"/>
</dbReference>
<dbReference type="PANTHER" id="PTHR34135">
    <property type="entry name" value="LYSOZYME"/>
    <property type="match status" value="1"/>
</dbReference>
<keyword evidence="3" id="KW-0326">Glycosidase</keyword>
<dbReference type="STRING" id="1385369.N825_04415"/>
<dbReference type="PROSITE" id="PS51904">
    <property type="entry name" value="GLYCOSYL_HYDROL_F25_2"/>
    <property type="match status" value="1"/>
</dbReference>
<gene>
    <name evidence="4" type="ORF">N825_04415</name>
</gene>
<evidence type="ECO:0000313" key="4">
    <source>
        <dbReference type="EMBL" id="EWY39902.1"/>
    </source>
</evidence>
<dbReference type="InterPro" id="IPR017853">
    <property type="entry name" value="GH"/>
</dbReference>
<dbReference type="GO" id="GO:0009253">
    <property type="term" value="P:peptidoglycan catabolic process"/>
    <property type="evidence" value="ECO:0007669"/>
    <property type="project" value="InterPro"/>
</dbReference>
<dbReference type="Proteomes" id="UP000019486">
    <property type="component" value="Unassembled WGS sequence"/>
</dbReference>
<evidence type="ECO:0000313" key="5">
    <source>
        <dbReference type="Proteomes" id="UP000019486"/>
    </source>
</evidence>
<dbReference type="SMART" id="SM00641">
    <property type="entry name" value="Glyco_25"/>
    <property type="match status" value="1"/>
</dbReference>
<dbReference type="Pfam" id="PF01183">
    <property type="entry name" value="Glyco_hydro_25"/>
    <property type="match status" value="1"/>
</dbReference>
<keyword evidence="2" id="KW-0378">Hydrolase</keyword>
<dbReference type="InterPro" id="IPR018077">
    <property type="entry name" value="Glyco_hydro_fam25_subgr"/>
</dbReference>
<keyword evidence="5" id="KW-1185">Reference proteome</keyword>